<dbReference type="eggNOG" id="COG2021">
    <property type="taxonomic scope" value="Bacteria"/>
</dbReference>
<dbReference type="PIRSF" id="PIRSF000443">
    <property type="entry name" value="Homoser_Ac_trans"/>
    <property type="match status" value="1"/>
</dbReference>
<reference evidence="4 5" key="1">
    <citation type="journal article" date="2012" name="Front. Microbiol.">
        <title>Complete genome of Ignavibacterium album, a metabolically versatile, flagellated, facultative anaerobe from the phylum Chlorobi.</title>
        <authorList>
            <person name="Liu Z."/>
            <person name="Frigaard N.-U."/>
            <person name="Vogl K."/>
            <person name="Iino T."/>
            <person name="Ohkuma M."/>
            <person name="Overmann J."/>
            <person name="Bryant D.A."/>
        </authorList>
    </citation>
    <scope>NUCLEOTIDE SEQUENCE [LARGE SCALE GENOMIC DNA]</scope>
    <source>
        <strain evidence="5">DSM 19864 / JCM 16511 / NBRC 101810 / Mat9-16</strain>
    </source>
</reference>
<dbReference type="GO" id="GO:0009092">
    <property type="term" value="P:homoserine metabolic process"/>
    <property type="evidence" value="ECO:0007669"/>
    <property type="project" value="TreeGrafter"/>
</dbReference>
<feature type="active site" description="Nucleophile" evidence="2">
    <location>
        <position position="149"/>
    </location>
</feature>
<keyword evidence="5" id="KW-1185">Reference proteome</keyword>
<dbReference type="PATRIC" id="fig|945713.3.peg.1581"/>
<dbReference type="PANTHER" id="PTHR32268:SF11">
    <property type="entry name" value="HOMOSERINE O-ACETYLTRANSFERASE"/>
    <property type="match status" value="1"/>
</dbReference>
<dbReference type="InterPro" id="IPR000073">
    <property type="entry name" value="AB_hydrolase_1"/>
</dbReference>
<proteinExistence type="predicted"/>
<evidence type="ECO:0000256" key="1">
    <source>
        <dbReference type="ARBA" id="ARBA00022679"/>
    </source>
</evidence>
<dbReference type="Gene3D" id="3.40.50.1820">
    <property type="entry name" value="alpha/beta hydrolase"/>
    <property type="match status" value="1"/>
</dbReference>
<dbReference type="InterPro" id="IPR008220">
    <property type="entry name" value="HAT_MetX-like"/>
</dbReference>
<dbReference type="Pfam" id="PF00561">
    <property type="entry name" value="Abhydrolase_1"/>
    <property type="match status" value="1"/>
</dbReference>
<evidence type="ECO:0000259" key="3">
    <source>
        <dbReference type="Pfam" id="PF00561"/>
    </source>
</evidence>
<feature type="active site" evidence="2">
    <location>
        <position position="320"/>
    </location>
</feature>
<dbReference type="InterPro" id="IPR029058">
    <property type="entry name" value="AB_hydrolase_fold"/>
</dbReference>
<protein>
    <submittedName>
        <fullName evidence="4">Homoserine O-acetyltransferase</fullName>
    </submittedName>
</protein>
<gene>
    <name evidence="4" type="primary">metX</name>
    <name evidence="4" type="ordered locus">IALB_1580</name>
</gene>
<keyword evidence="1 4" id="KW-0808">Transferase</keyword>
<dbReference type="AlphaFoldDB" id="I0AJY1"/>
<dbReference type="HOGENOM" id="CLU_028760_2_0_10"/>
<dbReference type="PANTHER" id="PTHR32268">
    <property type="entry name" value="HOMOSERINE O-ACETYLTRANSFERASE"/>
    <property type="match status" value="1"/>
</dbReference>
<dbReference type="SUPFAM" id="SSF53474">
    <property type="entry name" value="alpha/beta-Hydrolases"/>
    <property type="match status" value="1"/>
</dbReference>
<sequence length="340" mass="38856">MKKLIILSVLLIQSTSLIFSQSILDDSEQKYKIIGDFLTESNETIKDCKLGFRTFGTVNSDSSNIILYCTWFGGNSEAIGRLIRKYQFIDTTRYFIIAVDALGNGVSSSPSNYPAKFPEITIKDMINAQYTFLKNHFNLKKVFAIIGGSMGSMQALQWSVTYPDFAKKIIAYVPSPKLSSYDMLWINTQIKLIETLRKNKSSEREIKTLSDMMTALYSRTSDYIAENIKPEKFDEYLNSFNKEPDKIFTIDNYLSQIKAILKFDISKDFEGDLNKAANQIRSKLFMIISKRDMMVNPTYSYQLADMTGCRTLILDNNCGHLAVTCEIDKVRKSIDDFLKD</sequence>
<feature type="active site" evidence="2">
    <location>
        <position position="292"/>
    </location>
</feature>
<dbReference type="GO" id="GO:0009086">
    <property type="term" value="P:methionine biosynthetic process"/>
    <property type="evidence" value="ECO:0007669"/>
    <property type="project" value="TreeGrafter"/>
</dbReference>
<evidence type="ECO:0000313" key="4">
    <source>
        <dbReference type="EMBL" id="AFH49288.1"/>
    </source>
</evidence>
<dbReference type="RefSeq" id="WP_014560441.1">
    <property type="nucleotide sequence ID" value="NC_017464.1"/>
</dbReference>
<dbReference type="STRING" id="945713.IALB_1580"/>
<name>I0AJY1_IGNAJ</name>
<dbReference type="OrthoDB" id="9800754at2"/>
<dbReference type="KEGG" id="ial:IALB_1580"/>
<dbReference type="GO" id="GO:0004414">
    <property type="term" value="F:homoserine O-acetyltransferase activity"/>
    <property type="evidence" value="ECO:0007669"/>
    <property type="project" value="TreeGrafter"/>
</dbReference>
<dbReference type="EMBL" id="CP003418">
    <property type="protein sequence ID" value="AFH49288.1"/>
    <property type="molecule type" value="Genomic_DNA"/>
</dbReference>
<evidence type="ECO:0000256" key="2">
    <source>
        <dbReference type="PIRSR" id="PIRSR000443-1"/>
    </source>
</evidence>
<feature type="domain" description="AB hydrolase-1" evidence="3">
    <location>
        <begin position="87"/>
        <end position="322"/>
    </location>
</feature>
<evidence type="ECO:0000313" key="5">
    <source>
        <dbReference type="Proteomes" id="UP000007394"/>
    </source>
</evidence>
<dbReference type="Proteomes" id="UP000007394">
    <property type="component" value="Chromosome"/>
</dbReference>
<organism evidence="4 5">
    <name type="scientific">Ignavibacterium album (strain DSM 19864 / JCM 16511 / NBRC 101810 / Mat9-16)</name>
    <dbReference type="NCBI Taxonomy" id="945713"/>
    <lineage>
        <taxon>Bacteria</taxon>
        <taxon>Pseudomonadati</taxon>
        <taxon>Ignavibacteriota</taxon>
        <taxon>Ignavibacteria</taxon>
        <taxon>Ignavibacteriales</taxon>
        <taxon>Ignavibacteriaceae</taxon>
        <taxon>Ignavibacterium</taxon>
    </lineage>
</organism>
<accession>I0AJY1</accession>